<dbReference type="AlphaFoldDB" id="A0A2A1KEJ6"/>
<evidence type="ECO:0000313" key="6">
    <source>
        <dbReference type="Proteomes" id="UP001269271"/>
    </source>
</evidence>
<dbReference type="EMBL" id="PGWX01000284">
    <property type="protein sequence ID" value="PPJ74992.1"/>
    <property type="molecule type" value="Genomic_DNA"/>
</dbReference>
<keyword evidence="6" id="KW-1185">Reference proteome</keyword>
<sequence length="88" mass="10126">MTFDVIKWIILALIAIVTIAIICGLIWGSLLEERAYDKRSKKEKRKETEKNLEMAKGHTDDKGVDGDYEEAPTKEGTLKDEHINHREK</sequence>
<gene>
    <name evidence="4" type="ORF">CV019_06735</name>
    <name evidence="3" type="ORF">RO950_01885</name>
</gene>
<proteinExistence type="predicted"/>
<keyword evidence="2" id="KW-1133">Transmembrane helix</keyword>
<dbReference type="EMBL" id="JAVSOO010000003">
    <property type="protein sequence ID" value="MDT4285774.1"/>
    <property type="molecule type" value="Genomic_DNA"/>
</dbReference>
<accession>A0A2A1KEJ6</accession>
<evidence type="ECO:0000313" key="3">
    <source>
        <dbReference type="EMBL" id="MDT4285774.1"/>
    </source>
</evidence>
<organism evidence="4 5">
    <name type="scientific">Staphylococcus haemolyticus</name>
    <dbReference type="NCBI Taxonomy" id="1283"/>
    <lineage>
        <taxon>Bacteria</taxon>
        <taxon>Bacillati</taxon>
        <taxon>Bacillota</taxon>
        <taxon>Bacilli</taxon>
        <taxon>Bacillales</taxon>
        <taxon>Staphylococcaceae</taxon>
        <taxon>Staphylococcus</taxon>
    </lineage>
</organism>
<feature type="region of interest" description="Disordered" evidence="1">
    <location>
        <begin position="37"/>
        <end position="88"/>
    </location>
</feature>
<dbReference type="STRING" id="1283.ShL2_00330"/>
<dbReference type="GeneID" id="93779832"/>
<comment type="caution">
    <text evidence="4">The sequence shown here is derived from an EMBL/GenBank/DDBJ whole genome shotgun (WGS) entry which is preliminary data.</text>
</comment>
<keyword evidence="2" id="KW-0472">Membrane</keyword>
<dbReference type="KEGG" id="shh:ShL2_00330"/>
<dbReference type="Proteomes" id="UP000238153">
    <property type="component" value="Unassembled WGS sequence"/>
</dbReference>
<reference evidence="4 5" key="1">
    <citation type="submission" date="2017-11" db="EMBL/GenBank/DDBJ databases">
        <authorList>
            <person name="Founou R.C."/>
            <person name="Founou L."/>
            <person name="Allam M."/>
            <person name="Ismail A."/>
            <person name="Essack S.Y."/>
        </authorList>
    </citation>
    <scope>NUCLEOTIDE SEQUENCE [LARGE SCALE GENOMIC DNA]</scope>
    <source>
        <strain evidence="4 5">G811N2B1</strain>
    </source>
</reference>
<feature type="transmembrane region" description="Helical" evidence="2">
    <location>
        <begin position="6"/>
        <end position="31"/>
    </location>
</feature>
<dbReference type="Proteomes" id="UP001269271">
    <property type="component" value="Unassembled WGS sequence"/>
</dbReference>
<protein>
    <submittedName>
        <fullName evidence="4">Uncharacterized protein</fullName>
    </submittedName>
</protein>
<evidence type="ECO:0000313" key="5">
    <source>
        <dbReference type="Proteomes" id="UP000238153"/>
    </source>
</evidence>
<keyword evidence="2" id="KW-0812">Transmembrane</keyword>
<reference evidence="3 6" key="2">
    <citation type="submission" date="2023-08" db="EMBL/GenBank/DDBJ databases">
        <title>Genomic surveillance of Staphylococcus haemolyticus neonatal outbreak in southern France.</title>
        <authorList>
            <person name="Magnan C."/>
            <person name="Morsli M."/>
            <person name="Thiery B."/>
            <person name="Salipante F."/>
            <person name="Attar J."/>
            <person name="Massimo D.M."/>
            <person name="Ory J."/>
            <person name="Pantel A."/>
            <person name="Lavigne J.-P."/>
        </authorList>
    </citation>
    <scope>NUCLEOTIDE SEQUENCE [LARGE SCALE GENOMIC DNA]</scope>
    <source>
        <strain evidence="3 6">NSH026</strain>
    </source>
</reference>
<dbReference type="RefSeq" id="WP_011274750.1">
    <property type="nucleotide sequence ID" value="NZ_BKAY01000006.1"/>
</dbReference>
<name>A0A2A1KEJ6_STAHA</name>
<evidence type="ECO:0000256" key="1">
    <source>
        <dbReference type="SAM" id="MobiDB-lite"/>
    </source>
</evidence>
<evidence type="ECO:0000256" key="2">
    <source>
        <dbReference type="SAM" id="Phobius"/>
    </source>
</evidence>
<evidence type="ECO:0000313" key="4">
    <source>
        <dbReference type="EMBL" id="PPJ74992.1"/>
    </source>
</evidence>